<evidence type="ECO:0000313" key="2">
    <source>
        <dbReference type="Proteomes" id="UP000077623"/>
    </source>
</evidence>
<proteinExistence type="predicted"/>
<sequence>MASTNLAKTAYGLAGASVLLGAGYVAKPWLIGDRIVDLLKVHNPERQLLTKLSAAYSDRWKKAWYDYRKGNESNVVDKWEIGDWQKEINIRNDVPAPTSFIDACETNSQVRVSGNSDPLYQEVLKWCTGSSKISIRDRIRDSGKRILNNYDSKKNENFGWKPLWKKYLEANKNSNTDALGVSGWIKNPTPENSLENNTGVMDDFIKKCTELSRVEVEGTGDPNYQKAISYCADDIHAEDLVKEVYPGRKMISLSKLKERGTDGSVDPIAKEIWQSYIAKNRDRAPGEDEWKVESWHLKKDQPEIIPDNFWDNCTEKRRIVIKSVEDVAFDQVKRYCTIDKNRSHGYAEDL</sequence>
<name>A0A1A9QC57_9MOLU</name>
<organism evidence="1 2">
    <name type="scientific">Candidatus Mycoplasma haematobovis</name>
    <dbReference type="NCBI Taxonomy" id="432608"/>
    <lineage>
        <taxon>Bacteria</taxon>
        <taxon>Bacillati</taxon>
        <taxon>Mycoplasmatota</taxon>
        <taxon>Mollicutes</taxon>
        <taxon>Mycoplasmataceae</taxon>
        <taxon>Mycoplasma</taxon>
    </lineage>
</organism>
<keyword evidence="2" id="KW-1185">Reference proteome</keyword>
<gene>
    <name evidence="1" type="ORF">A6V39_05215</name>
</gene>
<evidence type="ECO:0000313" key="1">
    <source>
        <dbReference type="EMBL" id="OAL09828.1"/>
    </source>
</evidence>
<protein>
    <submittedName>
        <fullName evidence="1">Uncharacterized protein</fullName>
    </submittedName>
</protein>
<dbReference type="AlphaFoldDB" id="A0A1A9QC57"/>
<dbReference type="RefSeq" id="WP_187150681.1">
    <property type="nucleotide sequence ID" value="NZ_LWUJ01000014.1"/>
</dbReference>
<dbReference type="STRING" id="432608.A6V39_05215"/>
<accession>A0A1A9QC57</accession>
<comment type="caution">
    <text evidence="1">The sequence shown here is derived from an EMBL/GenBank/DDBJ whole genome shotgun (WGS) entry which is preliminary data.</text>
</comment>
<dbReference type="Proteomes" id="UP000077623">
    <property type="component" value="Unassembled WGS sequence"/>
</dbReference>
<dbReference type="EMBL" id="LWUJ01000014">
    <property type="protein sequence ID" value="OAL09828.1"/>
    <property type="molecule type" value="Genomic_DNA"/>
</dbReference>
<reference evidence="2" key="1">
    <citation type="submission" date="2016-04" db="EMBL/GenBank/DDBJ databases">
        <authorList>
            <person name="Quiroz-Castaneda R.E."/>
            <person name="Martinez-Ocampo F."/>
        </authorList>
    </citation>
    <scope>NUCLEOTIDE SEQUENCE [LARGE SCALE GENOMIC DNA]</scope>
    <source>
        <strain evidence="2">INIFAP01</strain>
    </source>
</reference>